<accession>A0A8S5VHA1</accession>
<protein>
    <submittedName>
        <fullName evidence="2">Portal</fullName>
    </submittedName>
</protein>
<feature type="region of interest" description="Disordered" evidence="1">
    <location>
        <begin position="462"/>
        <end position="504"/>
    </location>
</feature>
<proteinExistence type="predicted"/>
<evidence type="ECO:0000256" key="1">
    <source>
        <dbReference type="SAM" id="MobiDB-lite"/>
    </source>
</evidence>
<dbReference type="InterPro" id="IPR021145">
    <property type="entry name" value="Portal_protein_SPP1_Gp6-like"/>
</dbReference>
<name>A0A8S5VHA1_9CAUD</name>
<dbReference type="Pfam" id="PF05133">
    <property type="entry name" value="SPP1_portal"/>
    <property type="match status" value="1"/>
</dbReference>
<reference evidence="2" key="1">
    <citation type="journal article" date="2021" name="Proc. Natl. Acad. Sci. U.S.A.">
        <title>A Catalog of Tens of Thousands of Viruses from Human Metagenomes Reveals Hidden Associations with Chronic Diseases.</title>
        <authorList>
            <person name="Tisza M.J."/>
            <person name="Buck C.B."/>
        </authorList>
    </citation>
    <scope>NUCLEOTIDE SEQUENCE</scope>
    <source>
        <strain evidence="2">CtNxi14</strain>
    </source>
</reference>
<feature type="compositionally biased region" description="Polar residues" evidence="1">
    <location>
        <begin position="476"/>
        <end position="496"/>
    </location>
</feature>
<dbReference type="EMBL" id="BK016266">
    <property type="protein sequence ID" value="DAG06092.1"/>
    <property type="molecule type" value="Genomic_DNA"/>
</dbReference>
<sequence length="504" mass="56378">MAEYQIVVDGFLNNPLTGRRPIETPETEINQANVLKVVMGKAEPIHLLNKNEIRFLHNYYLGSQPVLHRTKEYHAEITNRIVENHANECVGFYTGYMSGTPCSYVRSETAIGDGEEIARLSNALQYEGKDALDRRLWQWMLECGQGYRIVLPDKGYNGNYPDETPLLVDVPDPDMAYVIYNSGIGHKPIANVLHIPRNYQNDLNDLICVYTPNQYFEIDNGKVTKSENHSLGMLPMVEYKLNPERMGLFEPAIPVLDAINDLESNRLDGVAQFIQSIMVFTNCLVDKDALDQVKELGAMCLKSTSGLPTSVSQIANELDQQQSQTLLDSMLNVYRSLTAMPSATGSENATSDNVGAVIVRNGWNHTEARAQQYENMFKYAERQSLSVMLKILRDTAGSKLMASDINIKLPRRQYDNQQSKVQIFAQMLSQSIDPQLAFTTPGLFPDPQAAYEMSKPFLIAAGKLGEDGKAPKPQEQPEQNVTGINVENMTDKQPNNADGEKDNA</sequence>
<evidence type="ECO:0000313" key="2">
    <source>
        <dbReference type="EMBL" id="DAG06092.1"/>
    </source>
</evidence>
<organism evidence="2">
    <name type="scientific">Siphoviridae sp. ctNxi14</name>
    <dbReference type="NCBI Taxonomy" id="2825475"/>
    <lineage>
        <taxon>Viruses</taxon>
        <taxon>Duplodnaviria</taxon>
        <taxon>Heunggongvirae</taxon>
        <taxon>Uroviricota</taxon>
        <taxon>Caudoviricetes</taxon>
    </lineage>
</organism>